<feature type="compositionally biased region" description="Low complexity" evidence="2">
    <location>
        <begin position="579"/>
        <end position="597"/>
    </location>
</feature>
<feature type="transmembrane region" description="Helical" evidence="3">
    <location>
        <begin position="228"/>
        <end position="256"/>
    </location>
</feature>
<dbReference type="PANTHER" id="PTHR36424:SF1">
    <property type="entry name" value="LOW AFFINITY K(+) TRANSPORTER 1-RELATED"/>
    <property type="match status" value="1"/>
</dbReference>
<keyword evidence="3" id="KW-1133">Transmembrane helix</keyword>
<dbReference type="Pfam" id="PF16944">
    <property type="entry name" value="KCH"/>
    <property type="match status" value="1"/>
</dbReference>
<comment type="caution">
    <text evidence="4">The sequence shown here is derived from an EMBL/GenBank/DDBJ whole genome shotgun (WGS) entry which is preliminary data.</text>
</comment>
<dbReference type="PANTHER" id="PTHR36424">
    <property type="entry name" value="PHEROMONE-REGULATED MEMBRANE PROTEIN 6"/>
    <property type="match status" value="1"/>
</dbReference>
<evidence type="ECO:0000256" key="3">
    <source>
        <dbReference type="SAM" id="Phobius"/>
    </source>
</evidence>
<name>A0ABP0B0M9_9PEZI</name>
<feature type="compositionally biased region" description="Low complexity" evidence="2">
    <location>
        <begin position="612"/>
        <end position="629"/>
    </location>
</feature>
<keyword evidence="3" id="KW-0472">Membrane</keyword>
<gene>
    <name evidence="4" type="primary">KCH1</name>
    <name evidence="4" type="ORF">SCUCBS95973_001692</name>
</gene>
<dbReference type="EMBL" id="CAWUHB010000006">
    <property type="protein sequence ID" value="CAK7213118.1"/>
    <property type="molecule type" value="Genomic_DNA"/>
</dbReference>
<feature type="compositionally biased region" description="Gly residues" evidence="2">
    <location>
        <begin position="630"/>
        <end position="639"/>
    </location>
</feature>
<dbReference type="Proteomes" id="UP001642405">
    <property type="component" value="Unassembled WGS sequence"/>
</dbReference>
<protein>
    <submittedName>
        <fullName evidence="4">Potassium transporter</fullName>
    </submittedName>
</protein>
<feature type="compositionally biased region" description="Polar residues" evidence="2">
    <location>
        <begin position="563"/>
        <end position="572"/>
    </location>
</feature>
<evidence type="ECO:0000256" key="1">
    <source>
        <dbReference type="SAM" id="Coils"/>
    </source>
</evidence>
<keyword evidence="3" id="KW-0812">Transmembrane</keyword>
<evidence type="ECO:0000313" key="5">
    <source>
        <dbReference type="Proteomes" id="UP001642405"/>
    </source>
</evidence>
<evidence type="ECO:0000256" key="2">
    <source>
        <dbReference type="SAM" id="MobiDB-lite"/>
    </source>
</evidence>
<accession>A0ABP0B0M9</accession>
<feature type="region of interest" description="Disordered" evidence="2">
    <location>
        <begin position="422"/>
        <end position="762"/>
    </location>
</feature>
<feature type="transmembrane region" description="Helical" evidence="3">
    <location>
        <begin position="84"/>
        <end position="102"/>
    </location>
</feature>
<reference evidence="4 5" key="1">
    <citation type="submission" date="2024-01" db="EMBL/GenBank/DDBJ databases">
        <authorList>
            <person name="Allen C."/>
            <person name="Tagirdzhanova G."/>
        </authorList>
    </citation>
    <scope>NUCLEOTIDE SEQUENCE [LARGE SCALE GENOMIC DNA]</scope>
</reference>
<feature type="compositionally biased region" description="Low complexity" evidence="2">
    <location>
        <begin position="498"/>
        <end position="511"/>
    </location>
</feature>
<feature type="compositionally biased region" description="Polar residues" evidence="2">
    <location>
        <begin position="714"/>
        <end position="730"/>
    </location>
</feature>
<organism evidence="4 5">
    <name type="scientific">Sporothrix curviconia</name>
    <dbReference type="NCBI Taxonomy" id="1260050"/>
    <lineage>
        <taxon>Eukaryota</taxon>
        <taxon>Fungi</taxon>
        <taxon>Dikarya</taxon>
        <taxon>Ascomycota</taxon>
        <taxon>Pezizomycotina</taxon>
        <taxon>Sordariomycetes</taxon>
        <taxon>Sordariomycetidae</taxon>
        <taxon>Ophiostomatales</taxon>
        <taxon>Ophiostomataceae</taxon>
        <taxon>Sporothrix</taxon>
    </lineage>
</organism>
<feature type="compositionally biased region" description="Gly residues" evidence="2">
    <location>
        <begin position="476"/>
        <end position="488"/>
    </location>
</feature>
<keyword evidence="1" id="KW-0175">Coiled coil</keyword>
<feature type="coiled-coil region" evidence="1">
    <location>
        <begin position="280"/>
        <end position="307"/>
    </location>
</feature>
<feature type="region of interest" description="Disordered" evidence="2">
    <location>
        <begin position="369"/>
        <end position="389"/>
    </location>
</feature>
<feature type="transmembrane region" description="Helical" evidence="3">
    <location>
        <begin position="37"/>
        <end position="64"/>
    </location>
</feature>
<proteinExistence type="predicted"/>
<dbReference type="InterPro" id="IPR031606">
    <property type="entry name" value="Kch1/2"/>
</dbReference>
<keyword evidence="5" id="KW-1185">Reference proteome</keyword>
<sequence length="762" mass="81623">MGFMSHGQKGDVRPEQKWDYIGLNDFKSQSCFTPIAYAYLYFSLGLSIAVYAVDTFTAVNLLVFDRWSSEIAPTQLISFTASKWIFSICIILSVVNLAYEHIRAMRIMRRGSVAECYLDNLAVRLESVRLGKGQGWKRFLVFAELTKSKKGAEYIALFTYFSFQSWIRVLLCSGPRQVVNALTLLSVYNAQLSVTGQDVGNTLIQFFDKIRILAEGNYREAVILSGMIFTLVVWVFSFLSLLLAFLFFLFFLWGYIPRSDGGLSGYCSRKINKRLMKIVTSKVNTALEEEERRRKKAELKAAKKKGELPPTELTATIPNVGEATLPAASSSSSLYGNNGGYGGSTDKLPAMPGLMLQRNDTMATLPPYSSRPGTAAGGPNGSMGHNNNSSFELNSMDQKPRPMMPPARSGTMASMASMSARPMPARSGTMASTSTLAAPTPVNPSYSARAPLLGYAAEPGRSSSPAPTLPEMDGSRPGGQNGPSGPGGSMPYALNGRNDSFSSFASNNNSNGQYPSQYPDEMPPMPQMPQPVRSPAGPGGYGYNNGAINDNRPPAPGSYAANGRNNSQSGSQDFGYGGYNNNSANANGRNNSLSSNGPRYAAYRPEDNSTTGRASPAPSSRSFGPSSGPGLPGGPGQGREPGMMSPMRSATNPYPVSQRPYGGNVNGNGSPYGPPQRNMTAPMPQPGTQNTNAAFGHGRQISEESSYSSYFERPTTSSSQRNPGAGNVSSGYAPPRGPAYGNSGSNGGAWNSDVEAQRGPRY</sequence>
<evidence type="ECO:0000313" key="4">
    <source>
        <dbReference type="EMBL" id="CAK7213118.1"/>
    </source>
</evidence>